<geneLocation type="plasmid" evidence="2">
    <name>pK1HV</name>
</geneLocation>
<evidence type="ECO:0000256" key="1">
    <source>
        <dbReference type="SAM" id="MobiDB-lite"/>
    </source>
</evidence>
<reference evidence="2" key="1">
    <citation type="submission" date="2012-10" db="EMBL/GenBank/DDBJ databases">
        <authorList>
            <person name="Le V."/>
        </authorList>
    </citation>
    <scope>NUCLEOTIDE SEQUENCE [LARGE SCALE GENOMIC DNA]</scope>
    <source>
        <strain evidence="2">K1HV</strain>
        <plasmid evidence="2">pK1HV</plasmid>
    </source>
</reference>
<accession>L0R3G8</accession>
<name>L0R3G8_KLEPN</name>
<organism evidence="2">
    <name type="scientific">Klebsiella pneumoniae</name>
    <dbReference type="NCBI Taxonomy" id="573"/>
    <lineage>
        <taxon>Bacteria</taxon>
        <taxon>Pseudomonadati</taxon>
        <taxon>Pseudomonadota</taxon>
        <taxon>Gammaproteobacteria</taxon>
        <taxon>Enterobacterales</taxon>
        <taxon>Enterobacteriaceae</taxon>
        <taxon>Klebsiella/Raoultella group</taxon>
        <taxon>Klebsiella</taxon>
        <taxon>Klebsiella pneumoniae complex</taxon>
    </lineage>
</organism>
<reference evidence="2" key="2">
    <citation type="submission" date="2013-01" db="EMBL/GenBank/DDBJ databases">
        <title>Annotation of 3 multi-drug resistance qnrS1 harbouring plasmids and a widespread of qnrS1-containing transposons circulating in Enterobacteriaceae in Ho Chi Minh City, Vietnam.</title>
        <authorList>
            <person name="Le T.M.V."/>
            <person name="Nguyen T.K.N."/>
            <person name="Campbell J.I."/>
            <person name="Schultsz C."/>
            <person name="Cerdeno-Tarraga A.M."/>
            <person name="Thomson N.R."/>
            <person name="Farrar J.J."/>
            <person name="Baker S."/>
        </authorList>
    </citation>
    <scope>NUCLEOTIDE SEQUENCE [LARGE SCALE GENOMIC DNA]</scope>
    <source>
        <strain evidence="2">K1HV</strain>
        <plasmid evidence="2">pK1HV</plasmid>
    </source>
</reference>
<evidence type="ECO:0000313" key="2">
    <source>
        <dbReference type="EMBL" id="CCN79960.1"/>
    </source>
</evidence>
<dbReference type="EMBL" id="HF545434">
    <property type="protein sequence ID" value="CCN79960.1"/>
    <property type="molecule type" value="Genomic_DNA"/>
</dbReference>
<feature type="region of interest" description="Disordered" evidence="1">
    <location>
        <begin position="1"/>
        <end position="29"/>
    </location>
</feature>
<sequence length="29" mass="3463">MDINETFISRGRDNQKPSRLITTLKRRLC</sequence>
<proteinExistence type="predicted"/>
<protein>
    <submittedName>
        <fullName evidence="2">Delta-Orf2</fullName>
    </submittedName>
</protein>
<dbReference type="AlphaFoldDB" id="L0R3G8"/>
<keyword evidence="2" id="KW-0614">Plasmid</keyword>